<reference evidence="2" key="2">
    <citation type="submission" date="2020-06" db="EMBL/GenBank/DDBJ databases">
        <title>Helianthus annuus Genome sequencing and assembly Release 2.</title>
        <authorList>
            <person name="Gouzy J."/>
            <person name="Langlade N."/>
            <person name="Munos S."/>
        </authorList>
    </citation>
    <scope>NUCLEOTIDE SEQUENCE</scope>
    <source>
        <tissue evidence="2">Leaves</tissue>
    </source>
</reference>
<keyword evidence="2" id="KW-0378">Hydrolase</keyword>
<proteinExistence type="predicted"/>
<dbReference type="PROSITE" id="PS51746">
    <property type="entry name" value="PPM_2"/>
    <property type="match status" value="1"/>
</dbReference>
<gene>
    <name evidence="2" type="ORF">HanXRQr2_Chr10g0444121</name>
</gene>
<feature type="domain" description="PPM-type phosphatase" evidence="1">
    <location>
        <begin position="1"/>
        <end position="142"/>
    </location>
</feature>
<dbReference type="GO" id="GO:0004722">
    <property type="term" value="F:protein serine/threonine phosphatase activity"/>
    <property type="evidence" value="ECO:0007669"/>
    <property type="project" value="InterPro"/>
</dbReference>
<organism evidence="2 3">
    <name type="scientific">Helianthus annuus</name>
    <name type="common">Common sunflower</name>
    <dbReference type="NCBI Taxonomy" id="4232"/>
    <lineage>
        <taxon>Eukaryota</taxon>
        <taxon>Viridiplantae</taxon>
        <taxon>Streptophyta</taxon>
        <taxon>Embryophyta</taxon>
        <taxon>Tracheophyta</taxon>
        <taxon>Spermatophyta</taxon>
        <taxon>Magnoliopsida</taxon>
        <taxon>eudicotyledons</taxon>
        <taxon>Gunneridae</taxon>
        <taxon>Pentapetalae</taxon>
        <taxon>asterids</taxon>
        <taxon>campanulids</taxon>
        <taxon>Asterales</taxon>
        <taxon>Asteraceae</taxon>
        <taxon>Asteroideae</taxon>
        <taxon>Heliantheae alliance</taxon>
        <taxon>Heliantheae</taxon>
        <taxon>Helianthus</taxon>
    </lineage>
</organism>
<evidence type="ECO:0000313" key="2">
    <source>
        <dbReference type="EMBL" id="KAF5786700.1"/>
    </source>
</evidence>
<dbReference type="AlphaFoldDB" id="A0A9K3HYG4"/>
<dbReference type="Gene3D" id="3.60.40.10">
    <property type="entry name" value="PPM-type phosphatase domain"/>
    <property type="match status" value="1"/>
</dbReference>
<dbReference type="InterPro" id="IPR015655">
    <property type="entry name" value="PP2C"/>
</dbReference>
<evidence type="ECO:0000313" key="3">
    <source>
        <dbReference type="Proteomes" id="UP000215914"/>
    </source>
</evidence>
<dbReference type="EMBL" id="MNCJ02000325">
    <property type="protein sequence ID" value="KAF5786700.1"/>
    <property type="molecule type" value="Genomic_DNA"/>
</dbReference>
<evidence type="ECO:0000259" key="1">
    <source>
        <dbReference type="PROSITE" id="PS51746"/>
    </source>
</evidence>
<dbReference type="Proteomes" id="UP000215914">
    <property type="component" value="Unassembled WGS sequence"/>
</dbReference>
<protein>
    <recommendedName>
        <fullName evidence="1">PPM-type phosphatase domain-containing protein</fullName>
    </recommendedName>
</protein>
<dbReference type="PANTHER" id="PTHR47992">
    <property type="entry name" value="PROTEIN PHOSPHATASE"/>
    <property type="match status" value="1"/>
</dbReference>
<dbReference type="InterPro" id="IPR001932">
    <property type="entry name" value="PPM-type_phosphatase-like_dom"/>
</dbReference>
<reference evidence="2" key="1">
    <citation type="journal article" date="2017" name="Nature">
        <title>The sunflower genome provides insights into oil metabolism, flowering and Asterid evolution.</title>
        <authorList>
            <person name="Badouin H."/>
            <person name="Gouzy J."/>
            <person name="Grassa C.J."/>
            <person name="Murat F."/>
            <person name="Staton S.E."/>
            <person name="Cottret L."/>
            <person name="Lelandais-Briere C."/>
            <person name="Owens G.L."/>
            <person name="Carrere S."/>
            <person name="Mayjonade B."/>
            <person name="Legrand L."/>
            <person name="Gill N."/>
            <person name="Kane N.C."/>
            <person name="Bowers J.E."/>
            <person name="Hubner S."/>
            <person name="Bellec A."/>
            <person name="Berard A."/>
            <person name="Berges H."/>
            <person name="Blanchet N."/>
            <person name="Boniface M.C."/>
            <person name="Brunel D."/>
            <person name="Catrice O."/>
            <person name="Chaidir N."/>
            <person name="Claudel C."/>
            <person name="Donnadieu C."/>
            <person name="Faraut T."/>
            <person name="Fievet G."/>
            <person name="Helmstetter N."/>
            <person name="King M."/>
            <person name="Knapp S.J."/>
            <person name="Lai Z."/>
            <person name="Le Paslier M.C."/>
            <person name="Lippi Y."/>
            <person name="Lorenzon L."/>
            <person name="Mandel J.R."/>
            <person name="Marage G."/>
            <person name="Marchand G."/>
            <person name="Marquand E."/>
            <person name="Bret-Mestries E."/>
            <person name="Morien E."/>
            <person name="Nambeesan S."/>
            <person name="Nguyen T."/>
            <person name="Pegot-Espagnet P."/>
            <person name="Pouilly N."/>
            <person name="Raftis F."/>
            <person name="Sallet E."/>
            <person name="Schiex T."/>
            <person name="Thomas J."/>
            <person name="Vandecasteele C."/>
            <person name="Vares D."/>
            <person name="Vear F."/>
            <person name="Vautrin S."/>
            <person name="Crespi M."/>
            <person name="Mangin B."/>
            <person name="Burke J.M."/>
            <person name="Salse J."/>
            <person name="Munos S."/>
            <person name="Vincourt P."/>
            <person name="Rieseberg L.H."/>
            <person name="Langlade N.B."/>
        </authorList>
    </citation>
    <scope>NUCLEOTIDE SEQUENCE</scope>
    <source>
        <tissue evidence="2">Leaves</tissue>
    </source>
</reference>
<comment type="caution">
    <text evidence="2">The sequence shown here is derived from an EMBL/GenBank/DDBJ whole genome shotgun (WGS) entry which is preliminary data.</text>
</comment>
<keyword evidence="3" id="KW-1185">Reference proteome</keyword>
<dbReference type="InterPro" id="IPR036457">
    <property type="entry name" value="PPM-type-like_dom_sf"/>
</dbReference>
<dbReference type="SUPFAM" id="SSF81606">
    <property type="entry name" value="PP2C-like"/>
    <property type="match status" value="1"/>
</dbReference>
<accession>A0A9K3HYG4</accession>
<dbReference type="Pfam" id="PF00481">
    <property type="entry name" value="PP2C"/>
    <property type="match status" value="1"/>
</dbReference>
<name>A0A9K3HYG4_HELAN</name>
<sequence>MDWYHKGRSIFSHLGLSQMCRMPTFLMVDRFLAFLDITETSKGKREDIHIRRGVCEQDDEPGMSRIRASIDETPEGPGLVISRAFSDFFVKDFGLISEPDVIQRTLTTRNRLVILATDGVWYAVSNEKAVEIVSSSVDERDE</sequence>
<dbReference type="Gramene" id="mRNA:HanXRQr2_Chr10g0444121">
    <property type="protein sequence ID" value="mRNA:HanXRQr2_Chr10g0444121"/>
    <property type="gene ID" value="HanXRQr2_Chr10g0444121"/>
</dbReference>